<name>A0ABW2TBY3_9ACTN</name>
<evidence type="ECO:0000256" key="1">
    <source>
        <dbReference type="SAM" id="MobiDB-lite"/>
    </source>
</evidence>
<dbReference type="RefSeq" id="WP_364150037.1">
    <property type="nucleotide sequence ID" value="NZ_JBHTEE010000001.1"/>
</dbReference>
<comment type="caution">
    <text evidence="2">The sequence shown here is derived from an EMBL/GenBank/DDBJ whole genome shotgun (WGS) entry which is preliminary data.</text>
</comment>
<protein>
    <submittedName>
        <fullName evidence="2">Uncharacterized protein</fullName>
    </submittedName>
</protein>
<sequence length="59" mass="6094">MRCHSGDAASPAKVTPASAAWMLAGSMSTNSRARQIPAARRVAGSTRPTAPASSRMPVR</sequence>
<proteinExistence type="predicted"/>
<keyword evidence="3" id="KW-1185">Reference proteome</keyword>
<dbReference type="Proteomes" id="UP001596514">
    <property type="component" value="Unassembled WGS sequence"/>
</dbReference>
<accession>A0ABW2TBY3</accession>
<gene>
    <name evidence="2" type="ORF">ACFQVD_36330</name>
</gene>
<dbReference type="EMBL" id="JBHTEE010000001">
    <property type="protein sequence ID" value="MFC7605582.1"/>
    <property type="molecule type" value="Genomic_DNA"/>
</dbReference>
<reference evidence="3" key="1">
    <citation type="journal article" date="2019" name="Int. J. Syst. Evol. Microbiol.">
        <title>The Global Catalogue of Microorganisms (GCM) 10K type strain sequencing project: providing services to taxonomists for standard genome sequencing and annotation.</title>
        <authorList>
            <consortium name="The Broad Institute Genomics Platform"/>
            <consortium name="The Broad Institute Genome Sequencing Center for Infectious Disease"/>
            <person name="Wu L."/>
            <person name="Ma J."/>
        </authorList>
    </citation>
    <scope>NUCLEOTIDE SEQUENCE [LARGE SCALE GENOMIC DNA]</scope>
    <source>
        <strain evidence="3">JCM 10083</strain>
    </source>
</reference>
<organism evidence="2 3">
    <name type="scientific">Streptosporangium amethystogenes subsp. fukuiense</name>
    <dbReference type="NCBI Taxonomy" id="698418"/>
    <lineage>
        <taxon>Bacteria</taxon>
        <taxon>Bacillati</taxon>
        <taxon>Actinomycetota</taxon>
        <taxon>Actinomycetes</taxon>
        <taxon>Streptosporangiales</taxon>
        <taxon>Streptosporangiaceae</taxon>
        <taxon>Streptosporangium</taxon>
    </lineage>
</organism>
<evidence type="ECO:0000313" key="2">
    <source>
        <dbReference type="EMBL" id="MFC7605582.1"/>
    </source>
</evidence>
<evidence type="ECO:0000313" key="3">
    <source>
        <dbReference type="Proteomes" id="UP001596514"/>
    </source>
</evidence>
<feature type="region of interest" description="Disordered" evidence="1">
    <location>
        <begin position="27"/>
        <end position="59"/>
    </location>
</feature>